<keyword evidence="6" id="KW-0808">Transferase</keyword>
<feature type="compositionally biased region" description="Polar residues" evidence="11">
    <location>
        <begin position="22"/>
        <end position="35"/>
    </location>
</feature>
<sequence>MELSTASSRVSTGLRKGGVSTRLGSQSSRAPSWSHHSGRGSRQGPLRQCPSAPSQACLLLPSRESQRSGSAIDKDSTSSARRGRRTKLGGLGCSGGSISNSDRSSGSRGNVSASASSMSAGGDSGDASSSNQQGATQSLGEKVNSFVQAFWKFVRPHTIRGTLLGTIALTTRALLENPALIDWGLLPKALMGLLALLCGNGFIVGINQIYDVDIDMVNKPFLPVAAGELSPGLAWALCLGLASLGVAIVARNFGPLISALYTFGLLLGTLYSVPPFRLKRSAIAAFLIIATVRGFLLNFGVYYSTRAALGAGFVWSPAITFITTFVTLFAVVIAVTKDLPDVEGDRQNGIETFATRLGVRNTTLAAVGILLANYGAAMVLALVPSMGFRPQVMFTGHALLAAFLIFRARQLELAGYTRNAILAFYQQIWTLFYLEYSMFPFV</sequence>
<dbReference type="InterPro" id="IPR044878">
    <property type="entry name" value="UbiA_sf"/>
</dbReference>
<evidence type="ECO:0000256" key="3">
    <source>
        <dbReference type="ARBA" id="ARBA00005985"/>
    </source>
</evidence>
<dbReference type="CDD" id="cd13960">
    <property type="entry name" value="PT_UbiA_HPT1"/>
    <property type="match status" value="1"/>
</dbReference>
<dbReference type="AlphaFoldDB" id="A0A6S8MQE9"/>
<evidence type="ECO:0000256" key="8">
    <source>
        <dbReference type="ARBA" id="ARBA00022946"/>
    </source>
</evidence>
<feature type="transmembrane region" description="Helical" evidence="12">
    <location>
        <begin position="231"/>
        <end position="250"/>
    </location>
</feature>
<evidence type="ECO:0000256" key="11">
    <source>
        <dbReference type="SAM" id="MobiDB-lite"/>
    </source>
</evidence>
<dbReference type="EMBL" id="HBIP01028342">
    <property type="protein sequence ID" value="CAE0502075.1"/>
    <property type="molecule type" value="Transcribed_RNA"/>
</dbReference>
<proteinExistence type="inferred from homology"/>
<dbReference type="InterPro" id="IPR044502">
    <property type="entry name" value="AtHST-like"/>
</dbReference>
<feature type="compositionally biased region" description="Polar residues" evidence="11">
    <location>
        <begin position="1"/>
        <end position="11"/>
    </location>
</feature>
<evidence type="ECO:0000256" key="12">
    <source>
        <dbReference type="SAM" id="Phobius"/>
    </source>
</evidence>
<evidence type="ECO:0000256" key="6">
    <source>
        <dbReference type="ARBA" id="ARBA00022679"/>
    </source>
</evidence>
<keyword evidence="8" id="KW-0809">Transit peptide</keyword>
<dbReference type="NCBIfam" id="NF009525">
    <property type="entry name" value="PRK12887.1"/>
    <property type="match status" value="1"/>
</dbReference>
<feature type="transmembrane region" description="Helical" evidence="12">
    <location>
        <begin position="189"/>
        <end position="210"/>
    </location>
</feature>
<comment type="subcellular location">
    <subcellularLocation>
        <location evidence="1">Membrane</location>
        <topology evidence="1">Multi-pass membrane protein</topology>
    </subcellularLocation>
    <subcellularLocation>
        <location evidence="2">Plastid</location>
        <location evidence="2">Chloroplast</location>
    </subcellularLocation>
</comment>
<feature type="region of interest" description="Disordered" evidence="11">
    <location>
        <begin position="1"/>
        <end position="137"/>
    </location>
</feature>
<evidence type="ECO:0000256" key="2">
    <source>
        <dbReference type="ARBA" id="ARBA00004229"/>
    </source>
</evidence>
<accession>A0A6S8MQE9</accession>
<dbReference type="GO" id="GO:0016020">
    <property type="term" value="C:membrane"/>
    <property type="evidence" value="ECO:0007669"/>
    <property type="project" value="UniProtKB-SubCell"/>
</dbReference>
<dbReference type="GO" id="GO:0009507">
    <property type="term" value="C:chloroplast"/>
    <property type="evidence" value="ECO:0007669"/>
    <property type="project" value="UniProtKB-SubCell"/>
</dbReference>
<gene>
    <name evidence="13" type="ORF">DTER00134_LOCUS17147</name>
    <name evidence="14" type="ORF">DTER00134_LOCUS17148</name>
</gene>
<evidence type="ECO:0000256" key="4">
    <source>
        <dbReference type="ARBA" id="ARBA00022528"/>
    </source>
</evidence>
<evidence type="ECO:0000313" key="14">
    <source>
        <dbReference type="EMBL" id="CAE0502075.1"/>
    </source>
</evidence>
<dbReference type="InterPro" id="IPR000537">
    <property type="entry name" value="UbiA_prenyltransferase"/>
</dbReference>
<feature type="compositionally biased region" description="Low complexity" evidence="11">
    <location>
        <begin position="96"/>
        <end position="135"/>
    </location>
</feature>
<feature type="transmembrane region" description="Helical" evidence="12">
    <location>
        <begin position="357"/>
        <end position="382"/>
    </location>
</feature>
<dbReference type="GO" id="GO:0004659">
    <property type="term" value="F:prenyltransferase activity"/>
    <property type="evidence" value="ECO:0007669"/>
    <property type="project" value="InterPro"/>
</dbReference>
<feature type="transmembrane region" description="Helical" evidence="12">
    <location>
        <begin position="256"/>
        <end position="273"/>
    </location>
</feature>
<name>A0A6S8MQE9_DUNTE</name>
<keyword evidence="9 12" id="KW-1133">Transmembrane helix</keyword>
<evidence type="ECO:0000256" key="7">
    <source>
        <dbReference type="ARBA" id="ARBA00022692"/>
    </source>
</evidence>
<evidence type="ECO:0000256" key="5">
    <source>
        <dbReference type="ARBA" id="ARBA00022640"/>
    </source>
</evidence>
<keyword evidence="5" id="KW-0934">Plastid</keyword>
<dbReference type="PANTHER" id="PTHR43009:SF10">
    <property type="entry name" value="HOMOGENTISATE SOLANESYLTRANSFERASE, CHLOROPLASTIC"/>
    <property type="match status" value="1"/>
</dbReference>
<dbReference type="Pfam" id="PF01040">
    <property type="entry name" value="UbiA"/>
    <property type="match status" value="1"/>
</dbReference>
<organism evidence="14">
    <name type="scientific">Dunaliella tertiolecta</name>
    <name type="common">Green alga</name>
    <dbReference type="NCBI Taxonomy" id="3047"/>
    <lineage>
        <taxon>Eukaryota</taxon>
        <taxon>Viridiplantae</taxon>
        <taxon>Chlorophyta</taxon>
        <taxon>core chlorophytes</taxon>
        <taxon>Chlorophyceae</taxon>
        <taxon>CS clade</taxon>
        <taxon>Chlamydomonadales</taxon>
        <taxon>Dunaliellaceae</taxon>
        <taxon>Dunaliella</taxon>
    </lineage>
</organism>
<keyword evidence="4" id="KW-0150">Chloroplast</keyword>
<dbReference type="EMBL" id="HBIP01028341">
    <property type="protein sequence ID" value="CAE0502074.1"/>
    <property type="molecule type" value="Transcribed_RNA"/>
</dbReference>
<comment type="similarity">
    <text evidence="3">Belongs to the UbiA prenyltransferase family.</text>
</comment>
<keyword evidence="7 12" id="KW-0812">Transmembrane</keyword>
<evidence type="ECO:0000256" key="10">
    <source>
        <dbReference type="ARBA" id="ARBA00023136"/>
    </source>
</evidence>
<feature type="transmembrane region" description="Helical" evidence="12">
    <location>
        <begin position="315"/>
        <end position="336"/>
    </location>
</feature>
<evidence type="ECO:0000256" key="9">
    <source>
        <dbReference type="ARBA" id="ARBA00022989"/>
    </source>
</evidence>
<dbReference type="PANTHER" id="PTHR43009">
    <property type="entry name" value="HOMOGENTISATE SOLANESYLTRANSFERASE, CHLOROPLASTIC"/>
    <property type="match status" value="1"/>
</dbReference>
<reference evidence="14" key="1">
    <citation type="submission" date="2021-01" db="EMBL/GenBank/DDBJ databases">
        <authorList>
            <person name="Corre E."/>
            <person name="Pelletier E."/>
            <person name="Niang G."/>
            <person name="Scheremetjew M."/>
            <person name="Finn R."/>
            <person name="Kale V."/>
            <person name="Holt S."/>
            <person name="Cochrane G."/>
            <person name="Meng A."/>
            <person name="Brown T."/>
            <person name="Cohen L."/>
        </authorList>
    </citation>
    <scope>NUCLEOTIDE SEQUENCE</scope>
    <source>
        <strain evidence="14">CCMP1320</strain>
    </source>
</reference>
<protein>
    <submittedName>
        <fullName evidence="14">Uncharacterized protein</fullName>
    </submittedName>
</protein>
<feature type="transmembrane region" description="Helical" evidence="12">
    <location>
        <begin position="282"/>
        <end position="303"/>
    </location>
</feature>
<evidence type="ECO:0000256" key="1">
    <source>
        <dbReference type="ARBA" id="ARBA00004141"/>
    </source>
</evidence>
<evidence type="ECO:0000313" key="13">
    <source>
        <dbReference type="EMBL" id="CAE0502074.1"/>
    </source>
</evidence>
<keyword evidence="10 12" id="KW-0472">Membrane</keyword>
<dbReference type="Gene3D" id="1.10.357.140">
    <property type="entry name" value="UbiA prenyltransferase"/>
    <property type="match status" value="1"/>
</dbReference>
<dbReference type="Gene3D" id="1.20.120.1780">
    <property type="entry name" value="UbiA prenyltransferase"/>
    <property type="match status" value="1"/>
</dbReference>